<dbReference type="SUPFAM" id="SSF53335">
    <property type="entry name" value="S-adenosyl-L-methionine-dependent methyltransferases"/>
    <property type="match status" value="1"/>
</dbReference>
<dbReference type="InterPro" id="IPR029063">
    <property type="entry name" value="SAM-dependent_MTases_sf"/>
</dbReference>
<proteinExistence type="predicted"/>
<dbReference type="GO" id="GO:0032259">
    <property type="term" value="P:methylation"/>
    <property type="evidence" value="ECO:0007669"/>
    <property type="project" value="UniProtKB-KW"/>
</dbReference>
<dbReference type="GO" id="GO:0008757">
    <property type="term" value="F:S-adenosylmethionine-dependent methyltransferase activity"/>
    <property type="evidence" value="ECO:0007669"/>
    <property type="project" value="InterPro"/>
</dbReference>
<evidence type="ECO:0000313" key="2">
    <source>
        <dbReference type="EMBL" id="SKB42147.1"/>
    </source>
</evidence>
<evidence type="ECO:0000313" key="3">
    <source>
        <dbReference type="Proteomes" id="UP000189818"/>
    </source>
</evidence>
<dbReference type="AlphaFoldDB" id="A0A1T5B4Z9"/>
<protein>
    <submittedName>
        <fullName evidence="2">O-methyltransferase</fullName>
    </submittedName>
</protein>
<evidence type="ECO:0000259" key="1">
    <source>
        <dbReference type="Pfam" id="PF08241"/>
    </source>
</evidence>
<dbReference type="Gene3D" id="3.40.50.150">
    <property type="entry name" value="Vaccinia Virus protein VP39"/>
    <property type="match status" value="1"/>
</dbReference>
<keyword evidence="2" id="KW-0808">Transferase</keyword>
<dbReference type="InterPro" id="IPR013216">
    <property type="entry name" value="Methyltransf_11"/>
</dbReference>
<keyword evidence="3" id="KW-1185">Reference proteome</keyword>
<dbReference type="EMBL" id="FUYM01000002">
    <property type="protein sequence ID" value="SKB42147.1"/>
    <property type="molecule type" value="Genomic_DNA"/>
</dbReference>
<name>A0A1T5B4Z9_9SPHN</name>
<dbReference type="RefSeq" id="WP_079647218.1">
    <property type="nucleotide sequence ID" value="NZ_FUYM01000002.1"/>
</dbReference>
<dbReference type="STRING" id="439228.SAMN06295920_102487"/>
<dbReference type="CDD" id="cd02440">
    <property type="entry name" value="AdoMet_MTases"/>
    <property type="match status" value="1"/>
</dbReference>
<reference evidence="3" key="1">
    <citation type="submission" date="2017-02" db="EMBL/GenBank/DDBJ databases">
        <authorList>
            <person name="Varghese N."/>
            <person name="Submissions S."/>
        </authorList>
    </citation>
    <scope>NUCLEOTIDE SEQUENCE [LARGE SCALE GENOMIC DNA]</scope>
    <source>
        <strain evidence="3">UM2</strain>
    </source>
</reference>
<organism evidence="2 3">
    <name type="scientific">Rhizorhabdus histidinilytica</name>
    <dbReference type="NCBI Taxonomy" id="439228"/>
    <lineage>
        <taxon>Bacteria</taxon>
        <taxon>Pseudomonadati</taxon>
        <taxon>Pseudomonadota</taxon>
        <taxon>Alphaproteobacteria</taxon>
        <taxon>Sphingomonadales</taxon>
        <taxon>Sphingomonadaceae</taxon>
        <taxon>Rhizorhabdus</taxon>
    </lineage>
</organism>
<dbReference type="Proteomes" id="UP000189818">
    <property type="component" value="Unassembled WGS sequence"/>
</dbReference>
<dbReference type="Pfam" id="PF08241">
    <property type="entry name" value="Methyltransf_11"/>
    <property type="match status" value="1"/>
</dbReference>
<accession>A0A1T5B4Z9</accession>
<gene>
    <name evidence="2" type="ORF">SAMN06295920_102487</name>
</gene>
<feature type="domain" description="Methyltransferase type 11" evidence="1">
    <location>
        <begin position="55"/>
        <end position="130"/>
    </location>
</feature>
<sequence length="202" mass="23639">MSSYSELTEAFRRHYEADDSHWGGHSGDGSLPYWTIEYRAFLERFIHLNDIRSVVDIGCGDWQFSRLINWNGVRYHGFDVVPSVVERNRQRFGSAQVSFDLMPEDLSLVPAADLLIMKDVLQHLPDREVFRHRDELFGRYPRCLLTNSFNKLDTARNIDIDFGDFRCLDLNAAPYDFGGQYVLEFSSPIWEQIRVMLYTPCR</sequence>
<keyword evidence="2" id="KW-0489">Methyltransferase</keyword>